<dbReference type="InterPro" id="IPR001155">
    <property type="entry name" value="OxRdtase_FMN_N"/>
</dbReference>
<sequence length="131" mass="14621">MKLAHRIGMSPLTRLRASNDHVPLEMMVEYYSQRACVPDTLLISEGTFISKLDGRVPNVPEIYNKQQIVAWRQVTDAVHCKGSYIFCQLWVPGRAAIRGFAEAEGRPIYGSSAMPLNAGEAALRELMAEEI</sequence>
<dbReference type="InterPro" id="IPR013785">
    <property type="entry name" value="Aldolase_TIM"/>
</dbReference>
<dbReference type="AlphaFoldDB" id="A0AAN7UVE9"/>
<keyword evidence="1" id="KW-0285">Flavoprotein</keyword>
<gene>
    <name evidence="3" type="ORF">RRF57_012579</name>
</gene>
<evidence type="ECO:0000259" key="2">
    <source>
        <dbReference type="Pfam" id="PF00724"/>
    </source>
</evidence>
<dbReference type="PANTHER" id="PTHR22893">
    <property type="entry name" value="NADH OXIDOREDUCTASE-RELATED"/>
    <property type="match status" value="1"/>
</dbReference>
<accession>A0AAN7UVE9</accession>
<dbReference type="EMBL" id="JAWHQM010000081">
    <property type="protein sequence ID" value="KAK5636867.1"/>
    <property type="molecule type" value="Genomic_DNA"/>
</dbReference>
<organism evidence="3 4">
    <name type="scientific">Xylaria bambusicola</name>
    <dbReference type="NCBI Taxonomy" id="326684"/>
    <lineage>
        <taxon>Eukaryota</taxon>
        <taxon>Fungi</taxon>
        <taxon>Dikarya</taxon>
        <taxon>Ascomycota</taxon>
        <taxon>Pezizomycotina</taxon>
        <taxon>Sordariomycetes</taxon>
        <taxon>Xylariomycetidae</taxon>
        <taxon>Xylariales</taxon>
        <taxon>Xylariaceae</taxon>
        <taxon>Xylaria</taxon>
    </lineage>
</organism>
<evidence type="ECO:0000256" key="1">
    <source>
        <dbReference type="ARBA" id="ARBA00022630"/>
    </source>
</evidence>
<dbReference type="Gene3D" id="3.20.20.70">
    <property type="entry name" value="Aldolase class I"/>
    <property type="match status" value="1"/>
</dbReference>
<comment type="caution">
    <text evidence="3">The sequence shown here is derived from an EMBL/GenBank/DDBJ whole genome shotgun (WGS) entry which is preliminary data.</text>
</comment>
<dbReference type="Proteomes" id="UP001305414">
    <property type="component" value="Unassembled WGS sequence"/>
</dbReference>
<evidence type="ECO:0000313" key="3">
    <source>
        <dbReference type="EMBL" id="KAK5636867.1"/>
    </source>
</evidence>
<feature type="domain" description="NADH:flavin oxidoreductase/NADH oxidase N-terminal" evidence="2">
    <location>
        <begin position="1"/>
        <end position="104"/>
    </location>
</feature>
<dbReference type="GO" id="GO:0010181">
    <property type="term" value="F:FMN binding"/>
    <property type="evidence" value="ECO:0007669"/>
    <property type="project" value="InterPro"/>
</dbReference>
<protein>
    <recommendedName>
        <fullName evidence="2">NADH:flavin oxidoreductase/NADH oxidase N-terminal domain-containing protein</fullName>
    </recommendedName>
</protein>
<dbReference type="InterPro" id="IPR045247">
    <property type="entry name" value="Oye-like"/>
</dbReference>
<dbReference type="GO" id="GO:0003959">
    <property type="term" value="F:NADPH dehydrogenase activity"/>
    <property type="evidence" value="ECO:0007669"/>
    <property type="project" value="TreeGrafter"/>
</dbReference>
<name>A0AAN7UVE9_9PEZI</name>
<reference evidence="3 4" key="1">
    <citation type="submission" date="2023-10" db="EMBL/GenBank/DDBJ databases">
        <title>Draft genome sequence of Xylaria bambusicola isolate GMP-LS, the root and basal stem rot pathogen of sugarcane in Indonesia.</title>
        <authorList>
            <person name="Selvaraj P."/>
            <person name="Muralishankar V."/>
            <person name="Muruganantham S."/>
            <person name="Sp S."/>
            <person name="Haryani S."/>
            <person name="Lau K.J.X."/>
            <person name="Naqvi N.I."/>
        </authorList>
    </citation>
    <scope>NUCLEOTIDE SEQUENCE [LARGE SCALE GENOMIC DNA]</scope>
    <source>
        <strain evidence="3">GMP-LS</strain>
    </source>
</reference>
<evidence type="ECO:0000313" key="4">
    <source>
        <dbReference type="Proteomes" id="UP001305414"/>
    </source>
</evidence>
<proteinExistence type="predicted"/>
<dbReference type="SUPFAM" id="SSF51395">
    <property type="entry name" value="FMN-linked oxidoreductases"/>
    <property type="match status" value="1"/>
</dbReference>
<dbReference type="Pfam" id="PF00724">
    <property type="entry name" value="Oxidored_FMN"/>
    <property type="match status" value="1"/>
</dbReference>
<dbReference type="PANTHER" id="PTHR22893:SF91">
    <property type="entry name" value="NADPH DEHYDROGENASE 2-RELATED"/>
    <property type="match status" value="1"/>
</dbReference>
<keyword evidence="4" id="KW-1185">Reference proteome</keyword>